<dbReference type="AlphaFoldDB" id="A7GXW4"/>
<feature type="domain" description="Metallo-beta-lactamase" evidence="5">
    <location>
        <begin position="12"/>
        <end position="177"/>
    </location>
</feature>
<keyword evidence="4" id="KW-0862">Zinc</keyword>
<proteinExistence type="predicted"/>
<keyword evidence="7" id="KW-1185">Reference proteome</keyword>
<dbReference type="KEGG" id="ccv:CCV52592_0124"/>
<dbReference type="EMBL" id="CP000767">
    <property type="protein sequence ID" value="EAU00208.1"/>
    <property type="molecule type" value="Genomic_DNA"/>
</dbReference>
<dbReference type="CDD" id="cd06262">
    <property type="entry name" value="metallo-hydrolase-like_MBL-fold"/>
    <property type="match status" value="1"/>
</dbReference>
<dbReference type="SUPFAM" id="SSF56281">
    <property type="entry name" value="Metallo-hydrolase/oxidoreductase"/>
    <property type="match status" value="1"/>
</dbReference>
<dbReference type="PANTHER" id="PTHR46233:SF3">
    <property type="entry name" value="HYDROXYACYLGLUTATHIONE HYDROLASE GLOC"/>
    <property type="match status" value="1"/>
</dbReference>
<keyword evidence="3" id="KW-0378">Hydrolase</keyword>
<evidence type="ECO:0000313" key="7">
    <source>
        <dbReference type="Proteomes" id="UP000006380"/>
    </source>
</evidence>
<dbReference type="InterPro" id="IPR001279">
    <property type="entry name" value="Metallo-B-lactamas"/>
</dbReference>
<dbReference type="InterPro" id="IPR051453">
    <property type="entry name" value="MBL_Glyoxalase_II"/>
</dbReference>
<dbReference type="Proteomes" id="UP000006380">
    <property type="component" value="Chromosome"/>
</dbReference>
<dbReference type="RefSeq" id="WP_009650101.1">
    <property type="nucleotide sequence ID" value="NC_009715.2"/>
</dbReference>
<organism evidence="6 7">
    <name type="scientific">Campylobacter curvus (strain 525.92)</name>
    <dbReference type="NCBI Taxonomy" id="360105"/>
    <lineage>
        <taxon>Bacteria</taxon>
        <taxon>Pseudomonadati</taxon>
        <taxon>Campylobacterota</taxon>
        <taxon>Epsilonproteobacteria</taxon>
        <taxon>Campylobacterales</taxon>
        <taxon>Campylobacteraceae</taxon>
        <taxon>Campylobacter</taxon>
    </lineage>
</organism>
<dbReference type="PANTHER" id="PTHR46233">
    <property type="entry name" value="HYDROXYACYLGLUTATHIONE HYDROLASE GLOC"/>
    <property type="match status" value="1"/>
</dbReference>
<reference evidence="6" key="1">
    <citation type="submission" date="2016-07" db="EMBL/GenBank/DDBJ databases">
        <title>Comparative genomics of the Campylobacter concisus group.</title>
        <authorList>
            <person name="Miller W.G."/>
            <person name="Yee E."/>
            <person name="Chapman M.H."/>
            <person name="Huynh S."/>
            <person name="Bono J.L."/>
            <person name="On S.L.W."/>
            <person name="StLeger J."/>
            <person name="Foster G."/>
            <person name="Parker C.T."/>
        </authorList>
    </citation>
    <scope>NUCLEOTIDE SEQUENCE</scope>
    <source>
        <strain evidence="6">525.92</strain>
    </source>
</reference>
<evidence type="ECO:0000256" key="3">
    <source>
        <dbReference type="ARBA" id="ARBA00022801"/>
    </source>
</evidence>
<evidence type="ECO:0000256" key="1">
    <source>
        <dbReference type="ARBA" id="ARBA00001947"/>
    </source>
</evidence>
<comment type="cofactor">
    <cofactor evidence="1">
        <name>Zn(2+)</name>
        <dbReference type="ChEBI" id="CHEBI:29105"/>
    </cofactor>
</comment>
<dbReference type="GO" id="GO:0016787">
    <property type="term" value="F:hydrolase activity"/>
    <property type="evidence" value="ECO:0007669"/>
    <property type="project" value="UniProtKB-KW"/>
</dbReference>
<evidence type="ECO:0000259" key="5">
    <source>
        <dbReference type="SMART" id="SM00849"/>
    </source>
</evidence>
<accession>A7GXW4</accession>
<evidence type="ECO:0000313" key="6">
    <source>
        <dbReference type="EMBL" id="EAU00208.1"/>
    </source>
</evidence>
<dbReference type="HOGENOM" id="CLU_030571_5_2_7"/>
<keyword evidence="2" id="KW-0479">Metal-binding</keyword>
<gene>
    <name evidence="6" type="ORF">CCV52592_0124</name>
</gene>
<name>A7GXW4_CAMC5</name>
<sequence>MQILSENFGPYMTNCYIVKTPGGDIVIDPGEGAKEWVKQNAKDAKAILCTHGHFDHIFDVKALKDELGLPVYINENDAFMVQSDVFGYGYECFTADALISGDKEIMIGDMSVRFYLFSGHTPGCSMIQIGEAMFSGDFLFKDSIGRWDFPYSSKEDMIKSLEKCKNLRGDFILYPGHGEPSTLKREQENLDIWIRYVRKS</sequence>
<protein>
    <submittedName>
        <fullName evidence="6">Metallo-beta-lactamase family protein</fullName>
    </submittedName>
</protein>
<dbReference type="SMART" id="SM00849">
    <property type="entry name" value="Lactamase_B"/>
    <property type="match status" value="1"/>
</dbReference>
<dbReference type="InterPro" id="IPR036866">
    <property type="entry name" value="RibonucZ/Hydroxyglut_hydro"/>
</dbReference>
<dbReference type="Gene3D" id="3.60.15.10">
    <property type="entry name" value="Ribonuclease Z/Hydroxyacylglutathione hydrolase-like"/>
    <property type="match status" value="1"/>
</dbReference>
<dbReference type="Pfam" id="PF00753">
    <property type="entry name" value="Lactamase_B"/>
    <property type="match status" value="1"/>
</dbReference>
<evidence type="ECO:0000256" key="4">
    <source>
        <dbReference type="ARBA" id="ARBA00022833"/>
    </source>
</evidence>
<dbReference type="GO" id="GO:0046872">
    <property type="term" value="F:metal ion binding"/>
    <property type="evidence" value="ECO:0007669"/>
    <property type="project" value="UniProtKB-KW"/>
</dbReference>
<dbReference type="STRING" id="360105.CCV52592_0124"/>
<dbReference type="OrthoDB" id="9802991at2"/>
<evidence type="ECO:0000256" key="2">
    <source>
        <dbReference type="ARBA" id="ARBA00022723"/>
    </source>
</evidence>